<feature type="transmembrane region" description="Helical" evidence="1">
    <location>
        <begin position="326"/>
        <end position="346"/>
    </location>
</feature>
<evidence type="ECO:0000313" key="4">
    <source>
        <dbReference type="Proteomes" id="UP000319576"/>
    </source>
</evidence>
<feature type="transmembrane region" description="Helical" evidence="1">
    <location>
        <begin position="173"/>
        <end position="192"/>
    </location>
</feature>
<dbReference type="Proteomes" id="UP000319576">
    <property type="component" value="Chromosome"/>
</dbReference>
<dbReference type="RefSeq" id="WP_145235963.1">
    <property type="nucleotide sequence ID" value="NZ_CP036273.1"/>
</dbReference>
<dbReference type="PANTHER" id="PTHR23028">
    <property type="entry name" value="ACETYLTRANSFERASE"/>
    <property type="match status" value="1"/>
</dbReference>
<dbReference type="OrthoDB" id="9796461at2"/>
<evidence type="ECO:0000313" key="3">
    <source>
        <dbReference type="EMBL" id="QDU19660.1"/>
    </source>
</evidence>
<keyword evidence="3" id="KW-0012">Acyltransferase</keyword>
<keyword evidence="3" id="KW-0808">Transferase</keyword>
<accession>A0A517XQ82</accession>
<feature type="transmembrane region" description="Helical" evidence="1">
    <location>
        <begin position="49"/>
        <end position="68"/>
    </location>
</feature>
<proteinExistence type="predicted"/>
<feature type="transmembrane region" description="Helical" evidence="1">
    <location>
        <begin position="253"/>
        <end position="275"/>
    </location>
</feature>
<feature type="transmembrane region" description="Helical" evidence="1">
    <location>
        <begin position="295"/>
        <end position="314"/>
    </location>
</feature>
<dbReference type="GO" id="GO:0009103">
    <property type="term" value="P:lipopolysaccharide biosynthetic process"/>
    <property type="evidence" value="ECO:0007669"/>
    <property type="project" value="TreeGrafter"/>
</dbReference>
<dbReference type="AlphaFoldDB" id="A0A517XQ82"/>
<dbReference type="Pfam" id="PF01757">
    <property type="entry name" value="Acyl_transf_3"/>
    <property type="match status" value="1"/>
</dbReference>
<keyword evidence="1" id="KW-1133">Transmembrane helix</keyword>
<name>A0A517XQ82_9BACT</name>
<feature type="transmembrane region" description="Helical" evidence="1">
    <location>
        <begin position="146"/>
        <end position="166"/>
    </location>
</feature>
<dbReference type="PANTHER" id="PTHR23028:SF53">
    <property type="entry name" value="ACYL_TRANSF_3 DOMAIN-CONTAINING PROTEIN"/>
    <property type="match status" value="1"/>
</dbReference>
<feature type="domain" description="Acyltransferase 3" evidence="2">
    <location>
        <begin position="13"/>
        <end position="380"/>
    </location>
</feature>
<dbReference type="InterPro" id="IPR050879">
    <property type="entry name" value="Acyltransferase_3"/>
</dbReference>
<dbReference type="KEGG" id="uli:ETAA1_15900"/>
<evidence type="ECO:0000256" key="1">
    <source>
        <dbReference type="SAM" id="Phobius"/>
    </source>
</evidence>
<dbReference type="EMBL" id="CP036273">
    <property type="protein sequence ID" value="QDU19660.1"/>
    <property type="molecule type" value="Genomic_DNA"/>
</dbReference>
<feature type="transmembrane region" description="Helical" evidence="1">
    <location>
        <begin position="224"/>
        <end position="241"/>
    </location>
</feature>
<reference evidence="3 4" key="1">
    <citation type="submission" date="2019-02" db="EMBL/GenBank/DDBJ databases">
        <title>Deep-cultivation of Planctomycetes and their phenomic and genomic characterization uncovers novel biology.</title>
        <authorList>
            <person name="Wiegand S."/>
            <person name="Jogler M."/>
            <person name="Boedeker C."/>
            <person name="Pinto D."/>
            <person name="Vollmers J."/>
            <person name="Rivas-Marin E."/>
            <person name="Kohn T."/>
            <person name="Peeters S.H."/>
            <person name="Heuer A."/>
            <person name="Rast P."/>
            <person name="Oberbeckmann S."/>
            <person name="Bunk B."/>
            <person name="Jeske O."/>
            <person name="Meyerdierks A."/>
            <person name="Storesund J.E."/>
            <person name="Kallscheuer N."/>
            <person name="Luecker S."/>
            <person name="Lage O.M."/>
            <person name="Pohl T."/>
            <person name="Merkel B.J."/>
            <person name="Hornburger P."/>
            <person name="Mueller R.-W."/>
            <person name="Bruemmer F."/>
            <person name="Labrenz M."/>
            <person name="Spormann A.M."/>
            <person name="Op den Camp H."/>
            <person name="Overmann J."/>
            <person name="Amann R."/>
            <person name="Jetten M.S.M."/>
            <person name="Mascher T."/>
            <person name="Medema M.H."/>
            <person name="Devos D.P."/>
            <person name="Kaster A.-K."/>
            <person name="Ovreas L."/>
            <person name="Rohde M."/>
            <person name="Galperin M.Y."/>
            <person name="Jogler C."/>
        </authorList>
    </citation>
    <scope>NUCLEOTIDE SEQUENCE [LARGE SCALE GENOMIC DNA]</scope>
    <source>
        <strain evidence="3 4">ETA_A1</strain>
    </source>
</reference>
<protein>
    <submittedName>
        <fullName evidence="3">O-acetyltransferase OatA</fullName>
        <ecNumber evidence="3">2.3.1.-</ecNumber>
    </submittedName>
</protein>
<keyword evidence="1" id="KW-0812">Transmembrane</keyword>
<dbReference type="EC" id="2.3.1.-" evidence="3"/>
<sequence length="399" mass="43822">MTPPPAPPRTPGADGVRAFACLLVLFHHLSMESLTHLPNAARLALQNGLIGVAVFFVLSGMLLSLPFWRAYLGAGPMPDIRAYARKRLARIVPGYYACLLTLAVVQWAERGNITGADLTRLVSSLTFTNSFHWRTYFPTELSPPTWSIGVEAVFYALLPVWAVGLFRTRGRVLPVVYTLAWMGGIAFGQWVLVSRWPECAIAADEPADRLQRIAAWWLPRHNPIGLFTHFLFGVLAGYAIVRGGARAGAGRVNWYDGLALLLLAVTAADFALAVVEQHEVLPPAARVLEYRTVAFIPDRWPVFPALVAAVLVALSRSRLLGALADCRFAAVTATLSFGIYLWHMPVIAFTRRAWPGLTGGDPGREWAFAIVVVALSYLAAAASYRLIERPFLRSAHRRA</sequence>
<keyword evidence="1" id="KW-0472">Membrane</keyword>
<feature type="transmembrane region" description="Helical" evidence="1">
    <location>
        <begin position="366"/>
        <end position="387"/>
    </location>
</feature>
<organism evidence="3 4">
    <name type="scientific">Urbifossiella limnaea</name>
    <dbReference type="NCBI Taxonomy" id="2528023"/>
    <lineage>
        <taxon>Bacteria</taxon>
        <taxon>Pseudomonadati</taxon>
        <taxon>Planctomycetota</taxon>
        <taxon>Planctomycetia</taxon>
        <taxon>Gemmatales</taxon>
        <taxon>Gemmataceae</taxon>
        <taxon>Urbifossiella</taxon>
    </lineage>
</organism>
<dbReference type="GO" id="GO:0016747">
    <property type="term" value="F:acyltransferase activity, transferring groups other than amino-acyl groups"/>
    <property type="evidence" value="ECO:0007669"/>
    <property type="project" value="InterPro"/>
</dbReference>
<dbReference type="GO" id="GO:0016020">
    <property type="term" value="C:membrane"/>
    <property type="evidence" value="ECO:0007669"/>
    <property type="project" value="TreeGrafter"/>
</dbReference>
<feature type="transmembrane region" description="Helical" evidence="1">
    <location>
        <begin position="88"/>
        <end position="108"/>
    </location>
</feature>
<evidence type="ECO:0000259" key="2">
    <source>
        <dbReference type="Pfam" id="PF01757"/>
    </source>
</evidence>
<keyword evidence="4" id="KW-1185">Reference proteome</keyword>
<dbReference type="InterPro" id="IPR002656">
    <property type="entry name" value="Acyl_transf_3_dom"/>
</dbReference>
<gene>
    <name evidence="3" type="primary">oatA_1</name>
    <name evidence="3" type="ORF">ETAA1_15900</name>
</gene>